<keyword evidence="1" id="KW-0472">Membrane</keyword>
<evidence type="ECO:0000313" key="2">
    <source>
        <dbReference type="EMBL" id="MBC5753841.1"/>
    </source>
</evidence>
<feature type="transmembrane region" description="Helical" evidence="1">
    <location>
        <begin position="77"/>
        <end position="97"/>
    </location>
</feature>
<feature type="transmembrane region" description="Helical" evidence="1">
    <location>
        <begin position="26"/>
        <end position="47"/>
    </location>
</feature>
<proteinExistence type="predicted"/>
<organism evidence="2 3">
    <name type="scientific">Roseburia yibonii</name>
    <dbReference type="NCBI Taxonomy" id="2763063"/>
    <lineage>
        <taxon>Bacteria</taxon>
        <taxon>Bacillati</taxon>
        <taxon>Bacillota</taxon>
        <taxon>Clostridia</taxon>
        <taxon>Lachnospirales</taxon>
        <taxon>Lachnospiraceae</taxon>
        <taxon>Roseburia</taxon>
    </lineage>
</organism>
<keyword evidence="3" id="KW-1185">Reference proteome</keyword>
<evidence type="ECO:0000313" key="3">
    <source>
        <dbReference type="Proteomes" id="UP000621540"/>
    </source>
</evidence>
<dbReference type="RefSeq" id="WP_022515001.1">
    <property type="nucleotide sequence ID" value="NZ_JACOQH010000004.1"/>
</dbReference>
<feature type="transmembrane region" description="Helical" evidence="1">
    <location>
        <begin position="169"/>
        <end position="187"/>
    </location>
</feature>
<dbReference type="EMBL" id="JACOQH010000004">
    <property type="protein sequence ID" value="MBC5753841.1"/>
    <property type="molecule type" value="Genomic_DNA"/>
</dbReference>
<evidence type="ECO:0000256" key="1">
    <source>
        <dbReference type="SAM" id="Phobius"/>
    </source>
</evidence>
<keyword evidence="1" id="KW-0812">Transmembrane</keyword>
<sequence length="215" mass="25012">MSDIFNYDNKLMQGLDKFFNVCYLSIVWLLACIPIITIGAANTALYYTANKVLKHNRGYVWKDFWGAFRANFKQSTIVWLVTLGLTLLMCFDTYVMWKFAAAGYGIGKIYIFFTIVLAFVIMWAVYVFPYIGRFANTTKAIMKNALLLAFAHLPKTLLVFAMFVGCAVLLYLFGFLIVLLPGLYMWIKSYIMEGIFRKYMSEEDRESEDERNREY</sequence>
<feature type="transmembrane region" description="Helical" evidence="1">
    <location>
        <begin position="109"/>
        <end position="132"/>
    </location>
</feature>
<dbReference type="InterPro" id="IPR006938">
    <property type="entry name" value="DUF624"/>
</dbReference>
<reference evidence="2 3" key="1">
    <citation type="submission" date="2020-08" db="EMBL/GenBank/DDBJ databases">
        <title>Genome public.</title>
        <authorList>
            <person name="Liu C."/>
            <person name="Sun Q."/>
        </authorList>
    </citation>
    <scope>NUCLEOTIDE SEQUENCE [LARGE SCALE GENOMIC DNA]</scope>
    <source>
        <strain evidence="2 3">BX0805</strain>
    </source>
</reference>
<keyword evidence="1" id="KW-1133">Transmembrane helix</keyword>
<accession>A0ABR7IA79</accession>
<name>A0ABR7IA79_9FIRM</name>
<comment type="caution">
    <text evidence="2">The sequence shown here is derived from an EMBL/GenBank/DDBJ whole genome shotgun (WGS) entry which is preliminary data.</text>
</comment>
<gene>
    <name evidence="2" type="ORF">H8Z76_07325</name>
</gene>
<dbReference type="Pfam" id="PF04854">
    <property type="entry name" value="DUF624"/>
    <property type="match status" value="1"/>
</dbReference>
<dbReference type="Proteomes" id="UP000621540">
    <property type="component" value="Unassembled WGS sequence"/>
</dbReference>
<protein>
    <submittedName>
        <fullName evidence="2">YesL family protein</fullName>
    </submittedName>
</protein>